<comment type="caution">
    <text evidence="3">The sequence shown here is derived from an EMBL/GenBank/DDBJ whole genome shotgun (WGS) entry which is preliminary data.</text>
</comment>
<dbReference type="AlphaFoldDB" id="A0A2J8HY30"/>
<dbReference type="EMBL" id="POSM01000002">
    <property type="protein sequence ID" value="PNI03182.1"/>
    <property type="molecule type" value="Genomic_DNA"/>
</dbReference>
<dbReference type="InterPro" id="IPR039366">
    <property type="entry name" value="Pilotin"/>
</dbReference>
<dbReference type="Proteomes" id="UP000236547">
    <property type="component" value="Unassembled WGS sequence"/>
</dbReference>
<dbReference type="OrthoDB" id="5348860at2"/>
<dbReference type="Pfam" id="PF09619">
    <property type="entry name" value="YscW"/>
    <property type="match status" value="1"/>
</dbReference>
<accession>A0A2J8HY30</accession>
<evidence type="ECO:0000313" key="4">
    <source>
        <dbReference type="Proteomes" id="UP000236449"/>
    </source>
</evidence>
<dbReference type="Proteomes" id="UP000236449">
    <property type="component" value="Unassembled WGS sequence"/>
</dbReference>
<gene>
    <name evidence="3" type="ORF">C1N32_15820</name>
    <name evidence="2" type="ORF">C1O25_02795</name>
</gene>
<dbReference type="RefSeq" id="WP_102952853.1">
    <property type="nucleotide sequence ID" value="NZ_JBJKCE010000001.1"/>
</dbReference>
<keyword evidence="1" id="KW-0732">Signal</keyword>
<organism evidence="3 4">
    <name type="scientific">Vibrio diazotrophicus</name>
    <dbReference type="NCBI Taxonomy" id="685"/>
    <lineage>
        <taxon>Bacteria</taxon>
        <taxon>Pseudomonadati</taxon>
        <taxon>Pseudomonadota</taxon>
        <taxon>Gammaproteobacteria</taxon>
        <taxon>Vibrionales</taxon>
        <taxon>Vibrionaceae</taxon>
        <taxon>Vibrio</taxon>
    </lineage>
</organism>
<dbReference type="PANTHER" id="PTHR38013:SF1">
    <property type="entry name" value="GLYCOPROTEIN_POLYSACCHARIDE METABOLISM"/>
    <property type="match status" value="1"/>
</dbReference>
<feature type="signal peptide" evidence="1">
    <location>
        <begin position="1"/>
        <end position="26"/>
    </location>
</feature>
<sequence length="144" mass="15824">MKKIMLLVVSLVVGSIFMVGCQSSEASKPQQKIQSITGTVAYRERIALPDDAQVTVVLQDVSKMDTAAVVIAKQQFITNGHQVPLTFDLAYDSTKIQENHRYSVSARIEVNGKLRFITDTQYAVITDDNATTHVDLRLIGVGAK</sequence>
<keyword evidence="5" id="KW-1185">Reference proteome</keyword>
<reference evidence="4 5" key="1">
    <citation type="submission" date="2018-01" db="EMBL/GenBank/DDBJ databases">
        <title>Draft genome sequences of six Vibrio diazotrophicus strains isolated from deep-sea sediments of the Baltic Sea.</title>
        <authorList>
            <person name="Castillo D."/>
            <person name="Vandieken V."/>
            <person name="Chiang O."/>
            <person name="Middelboe M."/>
        </authorList>
    </citation>
    <scope>NUCLEOTIDE SEQUENCE [LARGE SCALE GENOMIC DNA]</scope>
    <source>
        <strain evidence="3 4">60.27F</strain>
        <strain evidence="2 5">65.10M</strain>
    </source>
</reference>
<evidence type="ECO:0000313" key="3">
    <source>
        <dbReference type="EMBL" id="PNI04022.1"/>
    </source>
</evidence>
<evidence type="ECO:0000313" key="5">
    <source>
        <dbReference type="Proteomes" id="UP000236547"/>
    </source>
</evidence>
<dbReference type="PROSITE" id="PS51257">
    <property type="entry name" value="PROKAR_LIPOPROTEIN"/>
    <property type="match status" value="1"/>
</dbReference>
<dbReference type="InterPro" id="IPR053196">
    <property type="entry name" value="Lipoprotein_YbaY-like"/>
</dbReference>
<dbReference type="PANTHER" id="PTHR38013">
    <property type="entry name" value="GLYCOPROTEIN/POLYSACCHARIDE METABOLISM"/>
    <property type="match status" value="1"/>
</dbReference>
<evidence type="ECO:0000313" key="2">
    <source>
        <dbReference type="EMBL" id="PNI03182.1"/>
    </source>
</evidence>
<evidence type="ECO:0000256" key="1">
    <source>
        <dbReference type="SAM" id="SignalP"/>
    </source>
</evidence>
<dbReference type="EMBL" id="POSK01000010">
    <property type="protein sequence ID" value="PNI04022.1"/>
    <property type="molecule type" value="Genomic_DNA"/>
</dbReference>
<feature type="chain" id="PRO_5014410539" evidence="1">
    <location>
        <begin position="27"/>
        <end position="144"/>
    </location>
</feature>
<protein>
    <submittedName>
        <fullName evidence="3">Lipo-like protein</fullName>
    </submittedName>
</protein>
<name>A0A2J8HY30_VIBDI</name>
<proteinExistence type="predicted"/>